<evidence type="ECO:0000256" key="4">
    <source>
        <dbReference type="ARBA" id="ARBA00022729"/>
    </source>
</evidence>
<keyword evidence="3" id="KW-0479">Metal-binding</keyword>
<feature type="compositionally biased region" description="Basic and acidic residues" evidence="6">
    <location>
        <begin position="144"/>
        <end position="156"/>
    </location>
</feature>
<evidence type="ECO:0000256" key="5">
    <source>
        <dbReference type="RuleBase" id="RU003512"/>
    </source>
</evidence>
<reference evidence="8 9" key="1">
    <citation type="journal article" date="2004" name="Proc. Natl. Acad. Sci. U.S.A.">
        <title>The complete genomic sequence of Nocardia farcinica IFM 10152.</title>
        <authorList>
            <person name="Ishikawa J."/>
            <person name="Yamashita A."/>
            <person name="Mikami Y."/>
            <person name="Hoshino Y."/>
            <person name="Kurita H."/>
            <person name="Hotta K."/>
            <person name="Shiba T."/>
            <person name="Hattori M."/>
        </authorList>
    </citation>
    <scope>NUCLEOTIDE SEQUENCE [LARGE SCALE GENOMIC DNA]</scope>
    <source>
        <strain evidence="8 9">IFM 10152</strain>
    </source>
</reference>
<dbReference type="AlphaFoldDB" id="Q5Z2Q4"/>
<evidence type="ECO:0000313" key="9">
    <source>
        <dbReference type="Proteomes" id="UP000006820"/>
    </source>
</evidence>
<dbReference type="InterPro" id="IPR050492">
    <property type="entry name" value="Bact_metal-bind_prot9"/>
</dbReference>
<organism evidence="8 9">
    <name type="scientific">Nocardia farcinica (strain IFM 10152)</name>
    <dbReference type="NCBI Taxonomy" id="247156"/>
    <lineage>
        <taxon>Bacteria</taxon>
        <taxon>Bacillati</taxon>
        <taxon>Actinomycetota</taxon>
        <taxon>Actinomycetes</taxon>
        <taxon>Mycobacteriales</taxon>
        <taxon>Nocardiaceae</taxon>
        <taxon>Nocardia</taxon>
    </lineage>
</organism>
<comment type="subcellular location">
    <subcellularLocation>
        <location evidence="1">Cell envelope</location>
    </subcellularLocation>
</comment>
<dbReference type="GO" id="GO:0007155">
    <property type="term" value="P:cell adhesion"/>
    <property type="evidence" value="ECO:0007669"/>
    <property type="project" value="InterPro"/>
</dbReference>
<dbReference type="PROSITE" id="PS51257">
    <property type="entry name" value="PROKAR_LIPOPROTEIN"/>
    <property type="match status" value="1"/>
</dbReference>
<proteinExistence type="inferred from homology"/>
<dbReference type="PRINTS" id="PR00690">
    <property type="entry name" value="ADHESNFAMILY"/>
</dbReference>
<evidence type="ECO:0000256" key="1">
    <source>
        <dbReference type="ARBA" id="ARBA00004196"/>
    </source>
</evidence>
<evidence type="ECO:0000256" key="7">
    <source>
        <dbReference type="SAM" id="SignalP"/>
    </source>
</evidence>
<gene>
    <name evidence="8" type="ordered locus">NFA_4450</name>
</gene>
<dbReference type="GO" id="GO:0030313">
    <property type="term" value="C:cell envelope"/>
    <property type="evidence" value="ECO:0007669"/>
    <property type="project" value="UniProtKB-SubCell"/>
</dbReference>
<evidence type="ECO:0000256" key="3">
    <source>
        <dbReference type="ARBA" id="ARBA00022723"/>
    </source>
</evidence>
<protein>
    <submittedName>
        <fullName evidence="8">Putative periplasmic solute-binding proteins</fullName>
    </submittedName>
</protein>
<name>Q5Z2Q4_NOCFA</name>
<keyword evidence="2 5" id="KW-0813">Transport</keyword>
<keyword evidence="4 7" id="KW-0732">Signal</keyword>
<feature type="compositionally biased region" description="Basic and acidic residues" evidence="6">
    <location>
        <begin position="125"/>
        <end position="135"/>
    </location>
</feature>
<dbReference type="Gene3D" id="3.40.50.1980">
    <property type="entry name" value="Nitrogenase molybdenum iron protein domain"/>
    <property type="match status" value="2"/>
</dbReference>
<feature type="region of interest" description="Disordered" evidence="6">
    <location>
        <begin position="122"/>
        <end position="156"/>
    </location>
</feature>
<dbReference type="EMBL" id="AP006618">
    <property type="protein sequence ID" value="BAD55287.1"/>
    <property type="molecule type" value="Genomic_DNA"/>
</dbReference>
<dbReference type="GO" id="GO:0030001">
    <property type="term" value="P:metal ion transport"/>
    <property type="evidence" value="ECO:0007669"/>
    <property type="project" value="InterPro"/>
</dbReference>
<evidence type="ECO:0000256" key="2">
    <source>
        <dbReference type="ARBA" id="ARBA00022448"/>
    </source>
</evidence>
<dbReference type="PANTHER" id="PTHR42953">
    <property type="entry name" value="HIGH-AFFINITY ZINC UPTAKE SYSTEM PROTEIN ZNUA-RELATED"/>
    <property type="match status" value="1"/>
</dbReference>
<keyword evidence="9" id="KW-1185">Reference proteome</keyword>
<evidence type="ECO:0000313" key="8">
    <source>
        <dbReference type="EMBL" id="BAD55287.1"/>
    </source>
</evidence>
<dbReference type="InterPro" id="IPR006128">
    <property type="entry name" value="Lipoprotein_PsaA-like"/>
</dbReference>
<dbReference type="HOGENOM" id="CLU_016838_0_0_11"/>
<dbReference type="Pfam" id="PF01297">
    <property type="entry name" value="ZnuA"/>
    <property type="match status" value="1"/>
</dbReference>
<dbReference type="Proteomes" id="UP000006820">
    <property type="component" value="Chromosome"/>
</dbReference>
<dbReference type="GO" id="GO:0046872">
    <property type="term" value="F:metal ion binding"/>
    <property type="evidence" value="ECO:0007669"/>
    <property type="project" value="UniProtKB-KW"/>
</dbReference>
<feature type="chain" id="PRO_5039288670" evidence="7">
    <location>
        <begin position="29"/>
        <end position="330"/>
    </location>
</feature>
<comment type="similarity">
    <text evidence="5">Belongs to the bacterial solute-binding protein 9 family.</text>
</comment>
<feature type="signal peptide" evidence="7">
    <location>
        <begin position="1"/>
        <end position="28"/>
    </location>
</feature>
<sequence>MWSPVVRNRITRFAGIALGAVTIAAATACSGGSDGGDRITVVASTNVWGDIAAAVAGPDAEVSSLISDPAADPHSYEVTAVQAAELSDADLIVYNGGHYDEFIDKAIGGKNKRTVNAVEIAGGGADEHGHDHGAEGDAQAAPADGHDHGNHEHDAHEHDNEHVWYDTHVAGEVAERIADSLGELDPDHRQAYADRAAAFTARLAGIDAVVDRIAAEHPNQPVVQTEPLAQYLVLAAKADDRTPHEFQEAIEQGTDPSPAAVAAVRDLITTKQVRALIYNVQTEDKITKDIRALADTAGIAVVEVTETLPEGLDYIQWQTRNAEALATALA</sequence>
<dbReference type="InterPro" id="IPR006127">
    <property type="entry name" value="ZnuA-like"/>
</dbReference>
<dbReference type="SUPFAM" id="SSF53807">
    <property type="entry name" value="Helical backbone' metal receptor"/>
    <property type="match status" value="1"/>
</dbReference>
<dbReference type="KEGG" id="nfa:NFA_4450"/>
<dbReference type="PANTHER" id="PTHR42953:SF1">
    <property type="entry name" value="METAL-BINDING PROTEIN HI_0362-RELATED"/>
    <property type="match status" value="1"/>
</dbReference>
<dbReference type="eggNOG" id="COG0803">
    <property type="taxonomic scope" value="Bacteria"/>
</dbReference>
<evidence type="ECO:0000256" key="6">
    <source>
        <dbReference type="SAM" id="MobiDB-lite"/>
    </source>
</evidence>
<dbReference type="STRING" id="247156.NFA_4450"/>
<accession>Q5Z2Q4</accession>